<organism evidence="1">
    <name type="scientific">uncultured Caudovirales phage</name>
    <dbReference type="NCBI Taxonomy" id="2100421"/>
    <lineage>
        <taxon>Viruses</taxon>
        <taxon>Duplodnaviria</taxon>
        <taxon>Heunggongvirae</taxon>
        <taxon>Uroviricota</taxon>
        <taxon>Caudoviricetes</taxon>
        <taxon>Peduoviridae</taxon>
        <taxon>Maltschvirus</taxon>
        <taxon>Maltschvirus maltsch</taxon>
    </lineage>
</organism>
<name>A0A6J5M7C9_9CAUD</name>
<sequence length="76" mass="8733">MRCKIQAPKIDRWSEGIDHEPESDALARLIGEVDFEHFDDSFCFRFGGDGDNGETLAYILDTLIENDLIKIEIMKK</sequence>
<gene>
    <name evidence="1" type="ORF">UFOVP410_132</name>
</gene>
<protein>
    <submittedName>
        <fullName evidence="1">Uncharacterized protein</fullName>
    </submittedName>
</protein>
<dbReference type="EMBL" id="LR796388">
    <property type="protein sequence ID" value="CAB4141293.1"/>
    <property type="molecule type" value="Genomic_DNA"/>
</dbReference>
<proteinExistence type="predicted"/>
<evidence type="ECO:0000313" key="1">
    <source>
        <dbReference type="EMBL" id="CAB4141293.1"/>
    </source>
</evidence>
<reference evidence="1" key="1">
    <citation type="submission" date="2020-04" db="EMBL/GenBank/DDBJ databases">
        <authorList>
            <person name="Chiriac C."/>
            <person name="Salcher M."/>
            <person name="Ghai R."/>
            <person name="Kavagutti S V."/>
        </authorList>
    </citation>
    <scope>NUCLEOTIDE SEQUENCE</scope>
</reference>
<accession>A0A6J5M7C9</accession>